<name>A0A284VL82_9EURY</name>
<sequence length="57" mass="6586">MIDGLNQFYNDNSNLINLISILFGIAGTVIGIITWRDSKKSKKSYEYLFELVYSQSY</sequence>
<keyword evidence="3" id="KW-1185">Reference proteome</keyword>
<evidence type="ECO:0000256" key="1">
    <source>
        <dbReference type="SAM" id="Phobius"/>
    </source>
</evidence>
<organism evidence="2 3">
    <name type="scientific">Candidatus Methanoperedens nitratireducens</name>
    <dbReference type="NCBI Taxonomy" id="1392998"/>
    <lineage>
        <taxon>Archaea</taxon>
        <taxon>Methanobacteriati</taxon>
        <taxon>Methanobacteriota</taxon>
        <taxon>Stenosarchaea group</taxon>
        <taxon>Methanomicrobia</taxon>
        <taxon>Methanosarcinales</taxon>
        <taxon>ANME-2 cluster</taxon>
        <taxon>Candidatus Methanoperedentaceae</taxon>
        <taxon>Candidatus Methanoperedens</taxon>
    </lineage>
</organism>
<reference evidence="3" key="1">
    <citation type="submission" date="2017-06" db="EMBL/GenBank/DDBJ databases">
        <authorList>
            <person name="Cremers G."/>
        </authorList>
    </citation>
    <scope>NUCLEOTIDE SEQUENCE [LARGE SCALE GENOMIC DNA]</scope>
</reference>
<keyword evidence="1" id="KW-0472">Membrane</keyword>
<keyword evidence="1" id="KW-0812">Transmembrane</keyword>
<protein>
    <submittedName>
        <fullName evidence="2">Uncharacterized protein</fullName>
    </submittedName>
</protein>
<evidence type="ECO:0000313" key="3">
    <source>
        <dbReference type="Proteomes" id="UP000218615"/>
    </source>
</evidence>
<gene>
    <name evidence="2" type="ORF">MNV_1550004</name>
</gene>
<accession>A0A284VL82</accession>
<evidence type="ECO:0000313" key="2">
    <source>
        <dbReference type="EMBL" id="SNQ60046.1"/>
    </source>
</evidence>
<feature type="transmembrane region" description="Helical" evidence="1">
    <location>
        <begin position="15"/>
        <end position="35"/>
    </location>
</feature>
<dbReference type="AlphaFoldDB" id="A0A284VL82"/>
<keyword evidence="1" id="KW-1133">Transmembrane helix</keyword>
<dbReference type="EMBL" id="FZMP01000063">
    <property type="protein sequence ID" value="SNQ60046.1"/>
    <property type="molecule type" value="Genomic_DNA"/>
</dbReference>
<dbReference type="Proteomes" id="UP000218615">
    <property type="component" value="Unassembled WGS sequence"/>
</dbReference>
<proteinExistence type="predicted"/>